<dbReference type="InterPro" id="IPR051232">
    <property type="entry name" value="ARID/SWI1_ChromRemod"/>
</dbReference>
<evidence type="ECO:0000256" key="3">
    <source>
        <dbReference type="ARBA" id="ARBA00023242"/>
    </source>
</evidence>
<dbReference type="PANTHER" id="PTHR13964">
    <property type="entry name" value="RBP-RELATED"/>
    <property type="match status" value="1"/>
</dbReference>
<accession>F4NS97</accession>
<keyword evidence="3" id="KW-0539">Nucleus</keyword>
<dbReference type="InParanoid" id="F4NS97"/>
<dbReference type="GeneID" id="18242171"/>
<evidence type="ECO:0000256" key="5">
    <source>
        <dbReference type="SAM" id="MobiDB-lite"/>
    </source>
</evidence>
<feature type="compositionally biased region" description="Polar residues" evidence="5">
    <location>
        <begin position="596"/>
        <end position="606"/>
    </location>
</feature>
<keyword evidence="4" id="KW-0175">Coiled coil</keyword>
<evidence type="ECO:0000256" key="2">
    <source>
        <dbReference type="ARBA" id="ARBA00023163"/>
    </source>
</evidence>
<dbReference type="PROSITE" id="PS51011">
    <property type="entry name" value="ARID"/>
    <property type="match status" value="1"/>
</dbReference>
<keyword evidence="1" id="KW-0805">Transcription regulation</keyword>
<feature type="compositionally biased region" description="Low complexity" evidence="5">
    <location>
        <begin position="1059"/>
        <end position="1068"/>
    </location>
</feature>
<feature type="region of interest" description="Disordered" evidence="5">
    <location>
        <begin position="819"/>
        <end position="854"/>
    </location>
</feature>
<dbReference type="RefSeq" id="XP_006675945.1">
    <property type="nucleotide sequence ID" value="XM_006675882.1"/>
</dbReference>
<dbReference type="HOGENOM" id="CLU_243774_0_0_1"/>
<dbReference type="SUPFAM" id="SSF46774">
    <property type="entry name" value="ARID-like"/>
    <property type="match status" value="1"/>
</dbReference>
<dbReference type="STRING" id="684364.F4NS97"/>
<dbReference type="InterPro" id="IPR036431">
    <property type="entry name" value="ARID_dom_sf"/>
</dbReference>
<proteinExistence type="predicted"/>
<dbReference type="CDD" id="cd16100">
    <property type="entry name" value="ARID"/>
    <property type="match status" value="1"/>
</dbReference>
<protein>
    <recommendedName>
        <fullName evidence="6">ARID domain-containing protein</fullName>
    </recommendedName>
</protein>
<dbReference type="GO" id="GO:0000976">
    <property type="term" value="F:transcription cis-regulatory region binding"/>
    <property type="evidence" value="ECO:0000318"/>
    <property type="project" value="GO_Central"/>
</dbReference>
<feature type="domain" description="ARID" evidence="6">
    <location>
        <begin position="722"/>
        <end position="813"/>
    </location>
</feature>
<dbReference type="OrthoDB" id="1938591at2759"/>
<sequence>MADPHIQNSTAASASSANTTATSTGNMDASLMQQQRFYWQQQQLMNTSAYGNGSQSMPSVYSQMPAISASQLDMNRLHRPSMSLHSQSHGLASGSDPATTNNTINGPSAIASMSGPVDINAVLEVSTALTAATYPQNISASTVSDLPTQMRSRMSFSQLPQQYPYLQQQQFGNISFPFIQQNDSVSNNSMSRTPSQQSMSQSFFHNVDYGNTNKSGQATVLNGDGSNLEPDLAMHSANLNQKNNDTDGSSMAGDMGNVHRESIQSTFGMKNQAGSIGLSNLGASAPMQGFQHNPSRVALESSSTQPHFQPHSAIQLPSQFQAQPPSQPWLQHQLQESRPKSIDSRPTQNSQSLLDATSGSMGNAFSLNQMNPARPTETGAMQQQNMDQNQFLQRIQPYQQNQMWAQQLQMQQHQFQQALQNQISVSAGMGTQVSTMQQPHIQDEMAQSFQPNFLERTTTYGSELPFLSTLPTSFPNSSFTSPPPMSKKGSISSIQSARDTSYLKQASLNDTVNAAVIKNTAQHGMLTNNERLMLDSKVNSASNHFGQQTAGGSAGKFTNDSASGVPFINGSQTYASQPAVSSGASAPDVMANRGSISGNTGVSLPTQGAYRTDGNSSTNTSLVQMQQQFMMQQQQLRQFQQQQLQQLQQQQSLTPQQIRQIQQQHQMNQHQLLQMQQQTIQSQQSQLMQQQKSLQLSPSQQNPIVSNVVHPIAQQQHFLQKVQDKQWFDQVFNNFMISRNITFNRVPILASKPLNMHALFLAVVEAGGMEKLSAKAAWRPISKKLGYDTQPNVPSLLRKHYTSHLYPFEQFLFPSLTSTNPDANRKSVTPTPLQKTIKSKTMSMHSTPDTTAAATAQNGVSSSVSKAQMHPMTFQGPPFSSDATTSVHSSTAPQTALQLPMNTMESMNKVLLQNDNSIVPKTPNTQVGTTGASQPPMNSAGSRTGFSDSANQWQHAGTMGMVQPSPLHTSRTPCTSITATSEISQAPVAHTSTFQMSGAQSLLASNQNISPHALSDQSGTSLHPNFQYEKDGLSHSALQTFSADSPASGDTRSHLPPHQSLSSQQQLQLQQIMQMKQLQMQKQSTPSQQKEEVLVKTEHATVAAPLSQGSLETQAEMQSKTSHTRPVHLFTPRSRRLTTYGGIDLEKLARAIRRASPCKEQYAIQDMSRLTMSLKSRLQSEVRYALDALLIFSHEGTIRFTECIDLLNALVRLAGDSLTELFSLTQAKMQVLDHPHATYLSLFETQFHEQHMLEPMGRPTLCRTKLLSDCCLSIGIILRNCSFFSENQRMLAEHAGVVELLYWEIDLTALLDTPMAEYIDGNYTADTYDQCSNVEDEASKPHQDNLLDVERRADFSVCSELAQDTTDSATHSFPRCHRQTVPKPTFSMLHILDHRKNAIVILSNIGNFVHCRTESISTAFLNTISDFIGCNSAYVYPALDAMARLMLVSDNLDRFSRYDGIYVLANRIAALLPDRILFDMPPEQHALLELVSMTLYSVTFIGNDMLRQHICQIPGLIQTLLRLCHLPYMQYIGQRVNVTQAQFKLLQKQLIQMLPICQRSMRTIYECAKYAGNRDRLLLFEQELLETSIDAQQAGDDNLAKLTAEVLSELSGVD</sequence>
<keyword evidence="2" id="KW-0804">Transcription</keyword>
<gene>
    <name evidence="7" type="ORF">BATDEDRAFT_85702</name>
</gene>
<feature type="region of interest" description="Disordered" evidence="5">
    <location>
        <begin position="1041"/>
        <end position="1068"/>
    </location>
</feature>
<feature type="compositionally biased region" description="Polar residues" evidence="5">
    <location>
        <begin position="344"/>
        <end position="358"/>
    </location>
</feature>
<dbReference type="SMART" id="SM00501">
    <property type="entry name" value="BRIGHT"/>
    <property type="match status" value="1"/>
</dbReference>
<dbReference type="GO" id="GO:0005634">
    <property type="term" value="C:nucleus"/>
    <property type="evidence" value="ECO:0000318"/>
    <property type="project" value="GO_Central"/>
</dbReference>
<dbReference type="InterPro" id="IPR001606">
    <property type="entry name" value="ARID_dom"/>
</dbReference>
<dbReference type="EMBL" id="GL882879">
    <property type="protein sequence ID" value="EGF83008.1"/>
    <property type="molecule type" value="Genomic_DNA"/>
</dbReference>
<evidence type="ECO:0000256" key="1">
    <source>
        <dbReference type="ARBA" id="ARBA00023015"/>
    </source>
</evidence>
<feature type="region of interest" description="Disordered" evidence="5">
    <location>
        <begin position="1"/>
        <end position="24"/>
    </location>
</feature>
<dbReference type="GO" id="GO:0006357">
    <property type="term" value="P:regulation of transcription by RNA polymerase II"/>
    <property type="evidence" value="ECO:0000318"/>
    <property type="project" value="GO_Central"/>
</dbReference>
<dbReference type="Proteomes" id="UP000007241">
    <property type="component" value="Unassembled WGS sequence"/>
</dbReference>
<evidence type="ECO:0000313" key="7">
    <source>
        <dbReference type="EMBL" id="EGF83008.1"/>
    </source>
</evidence>
<feature type="compositionally biased region" description="Low complexity" evidence="5">
    <location>
        <begin position="8"/>
        <end position="24"/>
    </location>
</feature>
<dbReference type="SMART" id="SM01014">
    <property type="entry name" value="ARID"/>
    <property type="match status" value="1"/>
</dbReference>
<name>F4NS97_BATDJ</name>
<feature type="compositionally biased region" description="Polar residues" evidence="5">
    <location>
        <begin position="1041"/>
        <end position="1050"/>
    </location>
</feature>
<keyword evidence="8" id="KW-1185">Reference proteome</keyword>
<reference evidence="7 8" key="1">
    <citation type="submission" date="2009-12" db="EMBL/GenBank/DDBJ databases">
        <title>The draft genome of Batrachochytrium dendrobatidis.</title>
        <authorList>
            <consortium name="US DOE Joint Genome Institute (JGI-PGF)"/>
            <person name="Kuo A."/>
            <person name="Salamov A."/>
            <person name="Schmutz J."/>
            <person name="Lucas S."/>
            <person name="Pitluck S."/>
            <person name="Rosenblum E."/>
            <person name="Stajich J."/>
            <person name="Eisen M."/>
            <person name="Grigoriev I.V."/>
        </authorList>
    </citation>
    <scope>NUCLEOTIDE SEQUENCE [LARGE SCALE GENOMIC DNA]</scope>
    <source>
        <strain evidence="8">JAM81 / FGSC 10211</strain>
    </source>
</reference>
<dbReference type="Pfam" id="PF01388">
    <property type="entry name" value="ARID"/>
    <property type="match status" value="1"/>
</dbReference>
<feature type="coiled-coil region" evidence="4">
    <location>
        <begin position="622"/>
        <end position="650"/>
    </location>
</feature>
<feature type="region of interest" description="Disordered" evidence="5">
    <location>
        <begin position="596"/>
        <end position="618"/>
    </location>
</feature>
<dbReference type="Gene3D" id="1.10.150.60">
    <property type="entry name" value="ARID DNA-binding domain"/>
    <property type="match status" value="1"/>
</dbReference>
<evidence type="ECO:0000256" key="4">
    <source>
        <dbReference type="SAM" id="Coils"/>
    </source>
</evidence>
<evidence type="ECO:0000313" key="8">
    <source>
        <dbReference type="Proteomes" id="UP000007241"/>
    </source>
</evidence>
<dbReference type="PANTHER" id="PTHR13964:SF27">
    <property type="entry name" value="HAT-TRICK, ISOFORM D"/>
    <property type="match status" value="1"/>
</dbReference>
<evidence type="ECO:0000259" key="6">
    <source>
        <dbReference type="PROSITE" id="PS51011"/>
    </source>
</evidence>
<feature type="region of interest" description="Disordered" evidence="5">
    <location>
        <begin position="319"/>
        <end position="358"/>
    </location>
</feature>
<feature type="region of interest" description="Disordered" evidence="5">
    <location>
        <begin position="926"/>
        <end position="947"/>
    </location>
</feature>
<organism evidence="7 8">
    <name type="scientific">Batrachochytrium dendrobatidis (strain JAM81 / FGSC 10211)</name>
    <name type="common">Frog chytrid fungus</name>
    <dbReference type="NCBI Taxonomy" id="684364"/>
    <lineage>
        <taxon>Eukaryota</taxon>
        <taxon>Fungi</taxon>
        <taxon>Fungi incertae sedis</taxon>
        <taxon>Chytridiomycota</taxon>
        <taxon>Chytridiomycota incertae sedis</taxon>
        <taxon>Chytridiomycetes</taxon>
        <taxon>Rhizophydiales</taxon>
        <taxon>Rhizophydiales incertae sedis</taxon>
        <taxon>Batrachochytrium</taxon>
    </lineage>
</organism>